<dbReference type="SUPFAM" id="SSF54285">
    <property type="entry name" value="MoaD/ThiS"/>
    <property type="match status" value="1"/>
</dbReference>
<dbReference type="InterPro" id="IPR012675">
    <property type="entry name" value="Beta-grasp_dom_sf"/>
</dbReference>
<dbReference type="Pfam" id="PF02597">
    <property type="entry name" value="ThiS"/>
    <property type="match status" value="1"/>
</dbReference>
<name>A0ABU5QK14_9BACT</name>
<dbReference type="CDD" id="cd00565">
    <property type="entry name" value="Ubl_ThiS"/>
    <property type="match status" value="1"/>
</dbReference>
<dbReference type="PANTHER" id="PTHR34472:SF1">
    <property type="entry name" value="SULFUR CARRIER PROTEIN THIS"/>
    <property type="match status" value="1"/>
</dbReference>
<accession>A0ABU5QK14</accession>
<evidence type="ECO:0000313" key="1">
    <source>
        <dbReference type="EMBL" id="MEA5256791.1"/>
    </source>
</evidence>
<gene>
    <name evidence="1" type="primary">thiS</name>
    <name evidence="1" type="ORF">VB264_03275</name>
</gene>
<dbReference type="NCBIfam" id="TIGR01683">
    <property type="entry name" value="thiS"/>
    <property type="match status" value="1"/>
</dbReference>
<dbReference type="Proteomes" id="UP001304671">
    <property type="component" value="Unassembled WGS sequence"/>
</dbReference>
<evidence type="ECO:0000313" key="2">
    <source>
        <dbReference type="Proteomes" id="UP001304671"/>
    </source>
</evidence>
<keyword evidence="2" id="KW-1185">Reference proteome</keyword>
<dbReference type="InterPro" id="IPR016155">
    <property type="entry name" value="Mopterin_synth/thiamin_S_b"/>
</dbReference>
<protein>
    <submittedName>
        <fullName evidence="1">Sulfur carrier protein ThiS</fullName>
    </submittedName>
</protein>
<dbReference type="RefSeq" id="WP_323246729.1">
    <property type="nucleotide sequence ID" value="NZ_JAYFUL010000003.1"/>
</dbReference>
<dbReference type="Gene3D" id="3.10.20.30">
    <property type="match status" value="1"/>
</dbReference>
<dbReference type="InterPro" id="IPR010035">
    <property type="entry name" value="Thi_S"/>
</dbReference>
<dbReference type="EMBL" id="JAYFUL010000003">
    <property type="protein sequence ID" value="MEA5256791.1"/>
    <property type="molecule type" value="Genomic_DNA"/>
</dbReference>
<reference evidence="1 2" key="1">
    <citation type="submission" date="2023-12" db="EMBL/GenBank/DDBJ databases">
        <title>Novel species of the genus Arcicella isolated from rivers.</title>
        <authorList>
            <person name="Lu H."/>
        </authorList>
    </citation>
    <scope>NUCLEOTIDE SEQUENCE [LARGE SCALE GENOMIC DNA]</scope>
    <source>
        <strain evidence="1 2">LMG 21963</strain>
    </source>
</reference>
<comment type="caution">
    <text evidence="1">The sequence shown here is derived from an EMBL/GenBank/DDBJ whole genome shotgun (WGS) entry which is preliminary data.</text>
</comment>
<organism evidence="1 2">
    <name type="scientific">Arcicella aquatica</name>
    <dbReference type="NCBI Taxonomy" id="217141"/>
    <lineage>
        <taxon>Bacteria</taxon>
        <taxon>Pseudomonadati</taxon>
        <taxon>Bacteroidota</taxon>
        <taxon>Cytophagia</taxon>
        <taxon>Cytophagales</taxon>
        <taxon>Flectobacillaceae</taxon>
        <taxon>Arcicella</taxon>
    </lineage>
</organism>
<proteinExistence type="predicted"/>
<dbReference type="InterPro" id="IPR003749">
    <property type="entry name" value="ThiS/MoaD-like"/>
</dbReference>
<sequence>MTVIINDQIFEFPENPLLIEVLNQQGIIELRGLAIAINEEVIPRDKWGSIKLKSNDQLMLIRATQGG</sequence>
<dbReference type="PANTHER" id="PTHR34472">
    <property type="entry name" value="SULFUR CARRIER PROTEIN THIS"/>
    <property type="match status" value="1"/>
</dbReference>